<accession>A0A1L7X852</accession>
<evidence type="ECO:0000313" key="2">
    <source>
        <dbReference type="EMBL" id="CZR61191.1"/>
    </source>
</evidence>
<sequence length="191" mass="22079">MSFTIRTQPRVVLEPSLFCCNQVAELVELHGYQQFNIKTFVEAITRTPGVLNSPAPLPEDQADIIEQAPHIFKYQKLYNSNPSEHERYFIPDPVSNDFFEVSVDQFERSRQQLAYTDEGQYVMFKCWNPDHTSFNFRVHRLVHVDPTNQEPDAVKRGSPSTPPADYGDYGDYKITKTVGGDNRPRGQMWMD</sequence>
<name>A0A1L7X852_9HELO</name>
<proteinExistence type="predicted"/>
<dbReference type="AlphaFoldDB" id="A0A1L7X852"/>
<organism evidence="2 3">
    <name type="scientific">Phialocephala subalpina</name>
    <dbReference type="NCBI Taxonomy" id="576137"/>
    <lineage>
        <taxon>Eukaryota</taxon>
        <taxon>Fungi</taxon>
        <taxon>Dikarya</taxon>
        <taxon>Ascomycota</taxon>
        <taxon>Pezizomycotina</taxon>
        <taxon>Leotiomycetes</taxon>
        <taxon>Helotiales</taxon>
        <taxon>Mollisiaceae</taxon>
        <taxon>Phialocephala</taxon>
        <taxon>Phialocephala fortinii species complex</taxon>
    </lineage>
</organism>
<dbReference type="EMBL" id="FJOG01000017">
    <property type="protein sequence ID" value="CZR61191.1"/>
    <property type="molecule type" value="Genomic_DNA"/>
</dbReference>
<keyword evidence="3" id="KW-1185">Reference proteome</keyword>
<protein>
    <submittedName>
        <fullName evidence="2">Uncharacterized protein</fullName>
    </submittedName>
</protein>
<evidence type="ECO:0000256" key="1">
    <source>
        <dbReference type="SAM" id="MobiDB-lite"/>
    </source>
</evidence>
<evidence type="ECO:0000313" key="3">
    <source>
        <dbReference type="Proteomes" id="UP000184330"/>
    </source>
</evidence>
<dbReference type="Proteomes" id="UP000184330">
    <property type="component" value="Unassembled WGS sequence"/>
</dbReference>
<gene>
    <name evidence="2" type="ORF">PAC_11087</name>
</gene>
<feature type="region of interest" description="Disordered" evidence="1">
    <location>
        <begin position="147"/>
        <end position="191"/>
    </location>
</feature>
<reference evidence="2 3" key="1">
    <citation type="submission" date="2016-03" db="EMBL/GenBank/DDBJ databases">
        <authorList>
            <person name="Ploux O."/>
        </authorList>
    </citation>
    <scope>NUCLEOTIDE SEQUENCE [LARGE SCALE GENOMIC DNA]</scope>
    <source>
        <strain evidence="2 3">UAMH 11012</strain>
    </source>
</reference>
<dbReference type="OrthoDB" id="10366529at2759"/>